<evidence type="ECO:0000256" key="3">
    <source>
        <dbReference type="SAM" id="MobiDB-lite"/>
    </source>
</evidence>
<dbReference type="PANTHER" id="PTHR47396:SF1">
    <property type="entry name" value="ATP-DEPENDENT HELICASE IRC3-RELATED"/>
    <property type="match status" value="1"/>
</dbReference>
<feature type="region of interest" description="Disordered" evidence="3">
    <location>
        <begin position="699"/>
        <end position="723"/>
    </location>
</feature>
<dbReference type="GO" id="GO:0016787">
    <property type="term" value="F:hydrolase activity"/>
    <property type="evidence" value="ECO:0007669"/>
    <property type="project" value="UniProtKB-KW"/>
</dbReference>
<sequence>MIREAFFLIISHLVSASGSIIAGEQFKDRVLLGMELRKFKGKADIMNAFNHLIEHINNDMTNQRDRGTAFEKLAVAYFKNEPAYRNKYSDVWMLSDLPEEYDIPHQDTGVDIVARDRNTGKLTAIQAKFYKNKVGKDTINSFVAEAAKDYYADGIIISTTDEWNRNAERALAGLSKPIARIGLTDLENADIDWGMFDFGSADAIDKKPAKKLRDYQKEAIEKSVEYFRDNERGKLIMAPGTGKTFTSLKIAEALYREKGGSNYNILYLVPSIQLLSQTLFNWNSDVSDDINMISFSVVSDRKATKKTGDDNLTAKDVGFPATTNVSELMENYETIDTSKGRDMTVIFSTYQSIDVIHQAQEAGYPEFDLIIADEAHRTTGSSKLGEDSMFTKVHGNDNVKGRLRLYQTATPKVYGPDAKKKAESNSVELASMDDESIYGREIFRLGFGEAVNRGYLTDYKVSVLAVNEKYVDRNMQNIMASEDNELNTSDIGKIIGIWNAMTKRNGMNGAISGAPMKRAIAFTDTIEHSKQIADEFNDVVNDYLGEYAEGSFSVDVHHVDGGLNAMEKKTELDWLASDMPENTARVLSNVRFLTEGIDVPNLDAIIFMSPRKSQVDIVQAVGRIMRRYEGKEYGYIILPVVIDADADPETVLDNNQKYQEIWQVLNALRSIDERFESEINKLELNRKKSRKINLIGVSTKPGSEVTEEGGKAGEGEKGENGPNYVQTELDLGMDMGAIEQAFYGKIVQKVGDRRYLEDWSKDVADIAKRHINKINTLIDEKKGARMAFDQFMKSLHYNINDSIDRNQAVEMLAQHLITQPVFSALFDEYSFVNDNPVSHAMNDVISAFSVFGFDKEQKELEPFYESVRLRASGIDNAEAKQKVIVTLYDKFFRTGFKSTTEQLGIVFTPVEIVDFIIRSVDYALNRYFGKRISSENVHVLDPFTGTGTFITRTLQYLKEQMDAGEITYDDILRKYMHELHANEIVLLSYYIAAINIESVFDEINGPGRGYQPFEGIVLTDTFESTERENSFMDELLGENNERLKKQQEQPITAIVGNPPYSAKQDNEDKNYTRNNYPKLEHALRKMWVDTSKAVNRNGLMDSYIKALRWAADRLSDKGVIGFITNSSYIDGVAMDGMRKSLMEEFADIYIVNLKGQIRRRSKEQIAREGENIFDIMTGVAIILLVKDDSRNGKGTLHYYDIGDGLSKKEKLEKIRNFQSIQSIEEENLFENIIPNEKGDWINQRNSNFDSLIKLGDKKSKEALFVDYTGGIKTGRDAWSWGFSKSRVREKIEGTIEYYNDNLGDKTVYSEDSKEISWTRSLKREFEKGEKLDFKDNRIYLGMYRPFTKKYVYYSKELVDQQYRMASVFPTKDASNLLIALSNKTEGKRFTLLTTDVVTDVNLFAGGSQNLPKYLYDDLGEYSSIRLDVLRKLDDLNDDDVLPYVYGVLSSNEYERMYAMDLAKEFPRIPNVKHKEDFVDIGRKLMDLHINYENVPVYDGVDIEEKSDPSYVVKKMRFAKVKSPETGKFEKDRSTIIFNDDITIRNIPEKAYEYVVNGRSAIEWIMDQYQIKTDRKSGITDDPNDFSDDPKYIYNLLLRIINVSIQTVDLINSLPELEISK</sequence>
<dbReference type="CDD" id="cd22333">
    <property type="entry name" value="LlaBIII_nuclease-like"/>
    <property type="match status" value="1"/>
</dbReference>
<dbReference type="Pfam" id="PF22240">
    <property type="entry name" value="ISP_coupler"/>
    <property type="match status" value="1"/>
</dbReference>
<dbReference type="GO" id="GO:0005524">
    <property type="term" value="F:ATP binding"/>
    <property type="evidence" value="ECO:0007669"/>
    <property type="project" value="InterPro"/>
</dbReference>
<evidence type="ECO:0000259" key="4">
    <source>
        <dbReference type="PROSITE" id="PS51194"/>
    </source>
</evidence>
<dbReference type="GO" id="GO:0009307">
    <property type="term" value="P:DNA restriction-modification system"/>
    <property type="evidence" value="ECO:0007669"/>
    <property type="project" value="UniProtKB-KW"/>
</dbReference>
<dbReference type="SUPFAM" id="SSF53335">
    <property type="entry name" value="S-adenosyl-L-methionine-dependent methyltransferases"/>
    <property type="match status" value="1"/>
</dbReference>
<proteinExistence type="predicted"/>
<dbReference type="InterPro" id="IPR002052">
    <property type="entry name" value="DNA_methylase_N6_adenine_CS"/>
</dbReference>
<dbReference type="Pfam" id="PF18135">
    <property type="entry name" value="Type_ISP_C"/>
    <property type="match status" value="1"/>
</dbReference>
<dbReference type="Pfam" id="PF02384">
    <property type="entry name" value="N6_Mtase"/>
    <property type="match status" value="1"/>
</dbReference>
<dbReference type="SUPFAM" id="SSF52540">
    <property type="entry name" value="P-loop containing nucleoside triphosphate hydrolases"/>
    <property type="match status" value="1"/>
</dbReference>
<dbReference type="PROSITE" id="PS00092">
    <property type="entry name" value="N6_MTASE"/>
    <property type="match status" value="1"/>
</dbReference>
<dbReference type="InterPro" id="IPR011856">
    <property type="entry name" value="tRNA_endonuc-like_dom_sf"/>
</dbReference>
<dbReference type="Gene3D" id="3.40.50.150">
    <property type="entry name" value="Vaccinia Virus protein VP39"/>
    <property type="match status" value="1"/>
</dbReference>
<evidence type="ECO:0000256" key="2">
    <source>
        <dbReference type="ARBA" id="ARBA00022801"/>
    </source>
</evidence>
<dbReference type="SMART" id="SM00487">
    <property type="entry name" value="DEXDc"/>
    <property type="match status" value="1"/>
</dbReference>
<evidence type="ECO:0000313" key="6">
    <source>
        <dbReference type="Proteomes" id="UP000035618"/>
    </source>
</evidence>
<reference evidence="5 6" key="1">
    <citation type="journal article" date="2015" name="BMC Microbiol.">
        <title>Lactobacillus ruminis strains cluster according to their mammalian gut source.</title>
        <authorList>
            <person name="O' Donnell M.M."/>
            <person name="Harris H.M."/>
            <person name="Lynch D.B."/>
            <person name="Ross R.P."/>
            <person name="O'Toole P.W."/>
        </authorList>
    </citation>
    <scope>NUCLEOTIDE SEQUENCE [LARGE SCALE GENOMIC DNA]</scope>
    <source>
        <strain evidence="5 6">ATCC 27780</strain>
    </source>
</reference>
<dbReference type="GO" id="GO:0008170">
    <property type="term" value="F:N-methyltransferase activity"/>
    <property type="evidence" value="ECO:0007669"/>
    <property type="project" value="InterPro"/>
</dbReference>
<dbReference type="InterPro" id="IPR011335">
    <property type="entry name" value="Restrct_endonuc-II-like"/>
</dbReference>
<accession>A0A837ITM1</accession>
<dbReference type="Gene3D" id="3.40.1350.10">
    <property type="match status" value="1"/>
</dbReference>
<dbReference type="InterPro" id="IPR006935">
    <property type="entry name" value="Helicase/UvrB_N"/>
</dbReference>
<dbReference type="InterPro" id="IPR014001">
    <property type="entry name" value="Helicase_ATP-bd"/>
</dbReference>
<dbReference type="Pfam" id="PF04851">
    <property type="entry name" value="ResIII"/>
    <property type="match status" value="1"/>
</dbReference>
<dbReference type="InterPro" id="IPR050742">
    <property type="entry name" value="Helicase_Restrict-Modif_Enz"/>
</dbReference>
<dbReference type="InterPro" id="IPR053980">
    <property type="entry name" value="ISP_coupler"/>
</dbReference>
<dbReference type="Pfam" id="PF00271">
    <property type="entry name" value="Helicase_C"/>
    <property type="match status" value="1"/>
</dbReference>
<dbReference type="CDD" id="cd17926">
    <property type="entry name" value="DEXHc_RE"/>
    <property type="match status" value="1"/>
</dbReference>
<comment type="caution">
    <text evidence="5">The sequence shown here is derived from an EMBL/GenBank/DDBJ whole genome shotgun (WGS) entry which is preliminary data.</text>
</comment>
<feature type="domain" description="Helicase C-terminal" evidence="4">
    <location>
        <begin position="506"/>
        <end position="690"/>
    </location>
</feature>
<keyword evidence="1" id="KW-0680">Restriction system</keyword>
<organism evidence="5 6">
    <name type="scientific">Ligilactobacillus ruminis</name>
    <dbReference type="NCBI Taxonomy" id="1623"/>
    <lineage>
        <taxon>Bacteria</taxon>
        <taxon>Bacillati</taxon>
        <taxon>Bacillota</taxon>
        <taxon>Bacilli</taxon>
        <taxon>Lactobacillales</taxon>
        <taxon>Lactobacillaceae</taxon>
        <taxon>Ligilactobacillus</taxon>
    </lineage>
</organism>
<gene>
    <name evidence="5" type="ORF">LRB_211</name>
</gene>
<dbReference type="GO" id="GO:0005829">
    <property type="term" value="C:cytosol"/>
    <property type="evidence" value="ECO:0007669"/>
    <property type="project" value="TreeGrafter"/>
</dbReference>
<dbReference type="Gene3D" id="3.40.50.300">
    <property type="entry name" value="P-loop containing nucleotide triphosphate hydrolases"/>
    <property type="match status" value="2"/>
</dbReference>
<dbReference type="Pfam" id="PF13156">
    <property type="entry name" value="Mrr_cat_2"/>
    <property type="match status" value="1"/>
</dbReference>
<evidence type="ECO:0000313" key="5">
    <source>
        <dbReference type="EMBL" id="KLA47204.1"/>
    </source>
</evidence>
<feature type="compositionally biased region" description="Basic and acidic residues" evidence="3">
    <location>
        <begin position="708"/>
        <end position="719"/>
    </location>
</feature>
<dbReference type="InterPro" id="IPR041635">
    <property type="entry name" value="Type_ISP_LLaBIII_C"/>
</dbReference>
<dbReference type="InterPro" id="IPR029063">
    <property type="entry name" value="SAM-dependent_MTases_sf"/>
</dbReference>
<dbReference type="SMART" id="SM00490">
    <property type="entry name" value="HELICc"/>
    <property type="match status" value="1"/>
</dbReference>
<dbReference type="InterPro" id="IPR003356">
    <property type="entry name" value="DNA_methylase_A-5"/>
</dbReference>
<protein>
    <submittedName>
        <fullName evidence="5">Restriction-modification system LlaBIII</fullName>
    </submittedName>
</protein>
<dbReference type="InterPro" id="IPR001650">
    <property type="entry name" value="Helicase_C-like"/>
</dbReference>
<dbReference type="GO" id="GO:0032259">
    <property type="term" value="P:methylation"/>
    <property type="evidence" value="ECO:0007669"/>
    <property type="project" value="InterPro"/>
</dbReference>
<dbReference type="GO" id="GO:0003677">
    <property type="term" value="F:DNA binding"/>
    <property type="evidence" value="ECO:0007669"/>
    <property type="project" value="InterPro"/>
</dbReference>
<keyword evidence="2" id="KW-0378">Hydrolase</keyword>
<dbReference type="PANTHER" id="PTHR47396">
    <property type="entry name" value="TYPE I RESTRICTION ENZYME ECOKI R PROTEIN"/>
    <property type="match status" value="1"/>
</dbReference>
<dbReference type="InterPro" id="IPR039442">
    <property type="entry name" value="Mrr-like_dom"/>
</dbReference>
<evidence type="ECO:0000256" key="1">
    <source>
        <dbReference type="ARBA" id="ARBA00022747"/>
    </source>
</evidence>
<dbReference type="InterPro" id="IPR027417">
    <property type="entry name" value="P-loop_NTPase"/>
</dbReference>
<name>A0A837ITM1_9LACO</name>
<dbReference type="EMBL" id="JHAJ01000012">
    <property type="protein sequence ID" value="KLA47204.1"/>
    <property type="molecule type" value="Genomic_DNA"/>
</dbReference>
<dbReference type="PRINTS" id="PR00507">
    <property type="entry name" value="N12N6MTFRASE"/>
</dbReference>
<dbReference type="Proteomes" id="UP000035618">
    <property type="component" value="Unassembled WGS sequence"/>
</dbReference>
<dbReference type="SUPFAM" id="SSF52980">
    <property type="entry name" value="Restriction endonuclease-like"/>
    <property type="match status" value="1"/>
</dbReference>
<dbReference type="PROSITE" id="PS51194">
    <property type="entry name" value="HELICASE_CTER"/>
    <property type="match status" value="1"/>
</dbReference>